<dbReference type="EMBL" id="QFOI01000009">
    <property type="protein sequence ID" value="PZP52222.1"/>
    <property type="molecule type" value="Genomic_DNA"/>
</dbReference>
<dbReference type="Proteomes" id="UP000249645">
    <property type="component" value="Unassembled WGS sequence"/>
</dbReference>
<reference evidence="2 3" key="1">
    <citation type="submission" date="2017-11" db="EMBL/GenBank/DDBJ databases">
        <title>Infants hospitalized years apart are colonized by the same room-sourced microbial strains.</title>
        <authorList>
            <person name="Brooks B."/>
            <person name="Olm M.R."/>
            <person name="Firek B.A."/>
            <person name="Baker R."/>
            <person name="Thomas B.C."/>
            <person name="Morowitz M.J."/>
            <person name="Banfield J.F."/>
        </authorList>
    </citation>
    <scope>NUCLEOTIDE SEQUENCE [LARGE SCALE GENOMIC DNA]</scope>
    <source>
        <strain evidence="2">S2_009_000_R2_76</strain>
    </source>
</reference>
<dbReference type="InterPro" id="IPR005901">
    <property type="entry name" value="GLPGLI"/>
</dbReference>
<feature type="region of interest" description="Disordered" evidence="1">
    <location>
        <begin position="259"/>
        <end position="287"/>
    </location>
</feature>
<accession>A0A2W5H9R3</accession>
<comment type="caution">
    <text evidence="2">The sequence shown here is derived from an EMBL/GenBank/DDBJ whole genome shotgun (WGS) entry which is preliminary data.</text>
</comment>
<name>A0A2W5H9R3_9SPHI</name>
<evidence type="ECO:0000313" key="2">
    <source>
        <dbReference type="EMBL" id="PZP52222.1"/>
    </source>
</evidence>
<proteinExistence type="predicted"/>
<evidence type="ECO:0000313" key="3">
    <source>
        <dbReference type="Proteomes" id="UP000249645"/>
    </source>
</evidence>
<sequence>MKIILALVFLPIISFGQDNNEKDIALGSVLYDFSYHFDTTDYNKVQRDIMELDFSKNLSVFYSKGAKDLDSTIKVETEQLNKSGGKGFVDFSLIARRMATNNESFFTDIINSTVYDQKKFDDQNYLVKNKTSVVNWEILDSTKKINNYTCQKAIGISTGRLYTVWFSTDLPYSFGPRRLFGLPGLILEAYDEQNRIRFTLKKINNNIGNSTISIPISNSIITDYTSYNKMVTASENMYKNGFKKVETSTIIDANGKTQTITKTTSGGSSSNSAKRNPYNYPLDKKLD</sequence>
<evidence type="ECO:0008006" key="4">
    <source>
        <dbReference type="Google" id="ProtNLM"/>
    </source>
</evidence>
<dbReference type="Pfam" id="PF09697">
    <property type="entry name" value="Porph_ging"/>
    <property type="match status" value="1"/>
</dbReference>
<dbReference type="AlphaFoldDB" id="A0A2W5H9R3"/>
<protein>
    <recommendedName>
        <fullName evidence="4">GLPGLI family protein</fullName>
    </recommendedName>
</protein>
<organism evidence="2 3">
    <name type="scientific">Pseudopedobacter saltans</name>
    <dbReference type="NCBI Taxonomy" id="151895"/>
    <lineage>
        <taxon>Bacteria</taxon>
        <taxon>Pseudomonadati</taxon>
        <taxon>Bacteroidota</taxon>
        <taxon>Sphingobacteriia</taxon>
        <taxon>Sphingobacteriales</taxon>
        <taxon>Sphingobacteriaceae</taxon>
        <taxon>Pseudopedobacter</taxon>
    </lineage>
</organism>
<gene>
    <name evidence="2" type="ORF">DI598_01190</name>
</gene>
<evidence type="ECO:0000256" key="1">
    <source>
        <dbReference type="SAM" id="MobiDB-lite"/>
    </source>
</evidence>
<feature type="compositionally biased region" description="Low complexity" evidence="1">
    <location>
        <begin position="259"/>
        <end position="276"/>
    </location>
</feature>
<dbReference type="NCBIfam" id="TIGR01200">
    <property type="entry name" value="GLPGLI"/>
    <property type="match status" value="1"/>
</dbReference>